<name>A0ABM9AXK2_9BACT</name>
<comment type="caution">
    <text evidence="1">The sequence shown here is derived from an EMBL/GenBank/DDBJ whole genome shotgun (WGS) entry which is preliminary data.</text>
</comment>
<reference evidence="1" key="1">
    <citation type="submission" date="2021-12" db="EMBL/GenBank/DDBJ databases">
        <authorList>
            <person name="Rodrigo-Torres L."/>
            <person name="Arahal R. D."/>
            <person name="Lucena T."/>
        </authorList>
    </citation>
    <scope>NUCLEOTIDE SEQUENCE</scope>
    <source>
        <strain evidence="1">CECT 8419</strain>
    </source>
</reference>
<dbReference type="SUPFAM" id="SSF82153">
    <property type="entry name" value="FAS1 domain"/>
    <property type="match status" value="1"/>
</dbReference>
<sequence>MKLSLYTSGLLLTVLLTYSGCDLERQRQFEFDPDIAPQVTFNMTALEFLQMHPGDDFYYLDSAIALTGMEAEYSTNTDPRTYLLLKDAAFTEGGEILQQLSGATSTSLDSLDADQIDRLRTVLRYHIIEAYIENGFDPLNVLFQDYFFQTLVPGDDGVMTINRDDRFRLNVNRSDDLQGTKKGGRIGEHNYIFTNGVAHLTTDSYRNARY</sequence>
<keyword evidence="2" id="KW-1185">Reference proteome</keyword>
<evidence type="ECO:0000313" key="1">
    <source>
        <dbReference type="EMBL" id="CAH0999392.1"/>
    </source>
</evidence>
<dbReference type="Proteomes" id="UP000837803">
    <property type="component" value="Unassembled WGS sequence"/>
</dbReference>
<organism evidence="1 2">
    <name type="scientific">Neolewinella maritima</name>
    <dbReference type="NCBI Taxonomy" id="1383882"/>
    <lineage>
        <taxon>Bacteria</taxon>
        <taxon>Pseudomonadati</taxon>
        <taxon>Bacteroidota</taxon>
        <taxon>Saprospiria</taxon>
        <taxon>Saprospirales</taxon>
        <taxon>Lewinellaceae</taxon>
        <taxon>Neolewinella</taxon>
    </lineage>
</organism>
<dbReference type="Gene3D" id="2.30.180.10">
    <property type="entry name" value="FAS1 domain"/>
    <property type="match status" value="1"/>
</dbReference>
<dbReference type="InterPro" id="IPR036378">
    <property type="entry name" value="FAS1_dom_sf"/>
</dbReference>
<protein>
    <recommendedName>
        <fullName evidence="3">FAS1 domain-containing protein</fullName>
    </recommendedName>
</protein>
<proteinExistence type="predicted"/>
<dbReference type="EMBL" id="CAKLPZ010000001">
    <property type="protein sequence ID" value="CAH0999392.1"/>
    <property type="molecule type" value="Genomic_DNA"/>
</dbReference>
<evidence type="ECO:0000313" key="2">
    <source>
        <dbReference type="Proteomes" id="UP000837803"/>
    </source>
</evidence>
<dbReference type="RefSeq" id="WP_238749577.1">
    <property type="nucleotide sequence ID" value="NZ_CAKLPZ010000001.1"/>
</dbReference>
<gene>
    <name evidence="1" type="ORF">LEM8419_00690</name>
</gene>
<evidence type="ECO:0008006" key="3">
    <source>
        <dbReference type="Google" id="ProtNLM"/>
    </source>
</evidence>
<accession>A0ABM9AXK2</accession>